<dbReference type="InterPro" id="IPR001715">
    <property type="entry name" value="CH_dom"/>
</dbReference>
<dbReference type="InterPro" id="IPR036872">
    <property type="entry name" value="CH_dom_sf"/>
</dbReference>
<dbReference type="SUPFAM" id="SSF47576">
    <property type="entry name" value="Calponin-homology domain, CH-domain"/>
    <property type="match status" value="1"/>
</dbReference>
<feature type="compositionally biased region" description="Low complexity" evidence="1">
    <location>
        <begin position="107"/>
        <end position="121"/>
    </location>
</feature>
<dbReference type="PANTHER" id="PTHR45912:SF3">
    <property type="entry name" value="CILIA- AND FLAGELLA-ASSOCIATED PROTEIN 47"/>
    <property type="match status" value="1"/>
</dbReference>
<evidence type="ECO:0000256" key="1">
    <source>
        <dbReference type="SAM" id="MobiDB-lite"/>
    </source>
</evidence>
<protein>
    <submittedName>
        <fullName evidence="3">Calponin-homology (CH) domain-containing protein</fullName>
    </submittedName>
</protein>
<comment type="caution">
    <text evidence="3">The sequence shown here is derived from an EMBL/GenBank/DDBJ whole genome shotgun (WGS) entry which is preliminary data.</text>
</comment>
<feature type="non-terminal residue" evidence="3">
    <location>
        <position position="1"/>
    </location>
</feature>
<dbReference type="Proteomes" id="UP000485058">
    <property type="component" value="Unassembled WGS sequence"/>
</dbReference>
<gene>
    <name evidence="3" type="ORF">HaLaN_06466</name>
</gene>
<reference evidence="3 4" key="1">
    <citation type="submission" date="2020-02" db="EMBL/GenBank/DDBJ databases">
        <title>Draft genome sequence of Haematococcus lacustris strain NIES-144.</title>
        <authorList>
            <person name="Morimoto D."/>
            <person name="Nakagawa S."/>
            <person name="Yoshida T."/>
            <person name="Sawayama S."/>
        </authorList>
    </citation>
    <scope>NUCLEOTIDE SEQUENCE [LARGE SCALE GENOMIC DNA]</scope>
    <source>
        <strain evidence="3 4">NIES-144</strain>
    </source>
</reference>
<feature type="region of interest" description="Disordered" evidence="1">
    <location>
        <begin position="107"/>
        <end position="128"/>
    </location>
</feature>
<sequence length="128" mass="13853">ACLLAWASAHYAREFGAAAKRVTNFGEDLRDGLVLFSLLAGYWPAYGSKKSSLATAAPVSADSCHDNAELVIRLMKDMGLPFDLVATDISQPDPKEMMVLLLRCPSSCRAPPSSSPAAWGRPRPRTWS</sequence>
<feature type="non-terminal residue" evidence="3">
    <location>
        <position position="128"/>
    </location>
</feature>
<dbReference type="EMBL" id="BLLF01000368">
    <property type="protein sequence ID" value="GFH11037.1"/>
    <property type="molecule type" value="Genomic_DNA"/>
</dbReference>
<dbReference type="CDD" id="cd21218">
    <property type="entry name" value="CH_PLS_FIM_rpt2"/>
    <property type="match status" value="1"/>
</dbReference>
<dbReference type="GO" id="GO:0005929">
    <property type="term" value="C:cilium"/>
    <property type="evidence" value="ECO:0007669"/>
    <property type="project" value="TreeGrafter"/>
</dbReference>
<dbReference type="AlphaFoldDB" id="A0A699YL99"/>
<evidence type="ECO:0000313" key="3">
    <source>
        <dbReference type="EMBL" id="GFH11037.1"/>
    </source>
</evidence>
<dbReference type="Gene3D" id="1.10.418.10">
    <property type="entry name" value="Calponin-like domain"/>
    <property type="match status" value="1"/>
</dbReference>
<keyword evidence="4" id="KW-1185">Reference proteome</keyword>
<dbReference type="GO" id="GO:0060271">
    <property type="term" value="P:cilium assembly"/>
    <property type="evidence" value="ECO:0007669"/>
    <property type="project" value="TreeGrafter"/>
</dbReference>
<dbReference type="Pfam" id="PF00307">
    <property type="entry name" value="CH"/>
    <property type="match status" value="1"/>
</dbReference>
<proteinExistence type="predicted"/>
<accession>A0A699YL99</accession>
<name>A0A699YL99_HAELA</name>
<evidence type="ECO:0000313" key="4">
    <source>
        <dbReference type="Proteomes" id="UP000485058"/>
    </source>
</evidence>
<feature type="domain" description="Calponin-homology (CH)" evidence="2">
    <location>
        <begin position="1"/>
        <end position="109"/>
    </location>
</feature>
<dbReference type="PANTHER" id="PTHR45912">
    <property type="entry name" value="CILIA- AND FLAGELLA-ASSOCIATED PROTEIN 47"/>
    <property type="match status" value="1"/>
</dbReference>
<evidence type="ECO:0000259" key="2">
    <source>
        <dbReference type="PROSITE" id="PS50021"/>
    </source>
</evidence>
<dbReference type="PROSITE" id="PS50021">
    <property type="entry name" value="CH"/>
    <property type="match status" value="1"/>
</dbReference>
<organism evidence="3 4">
    <name type="scientific">Haematococcus lacustris</name>
    <name type="common">Green alga</name>
    <name type="synonym">Haematococcus pluvialis</name>
    <dbReference type="NCBI Taxonomy" id="44745"/>
    <lineage>
        <taxon>Eukaryota</taxon>
        <taxon>Viridiplantae</taxon>
        <taxon>Chlorophyta</taxon>
        <taxon>core chlorophytes</taxon>
        <taxon>Chlorophyceae</taxon>
        <taxon>CS clade</taxon>
        <taxon>Chlamydomonadales</taxon>
        <taxon>Haematococcaceae</taxon>
        <taxon>Haematococcus</taxon>
    </lineage>
</organism>